<dbReference type="PANTHER" id="PTHR30158">
    <property type="entry name" value="ACRA/E-RELATED COMPONENT OF DRUG EFFLUX TRANSPORTER"/>
    <property type="match status" value="1"/>
</dbReference>
<proteinExistence type="inferred from homology"/>
<feature type="domain" description="Multidrug resistance protein MdtA-like barrel-sandwich hybrid" evidence="7">
    <location>
        <begin position="71"/>
        <end position="205"/>
    </location>
</feature>
<evidence type="ECO:0000256" key="4">
    <source>
        <dbReference type="SAM" id="MobiDB-lite"/>
    </source>
</evidence>
<name>A0A917DBF0_9HYPH</name>
<accession>A0A917DBF0</accession>
<dbReference type="SUPFAM" id="SSF111369">
    <property type="entry name" value="HlyD-like secretion proteins"/>
    <property type="match status" value="1"/>
</dbReference>
<keyword evidence="11" id="KW-1185">Reference proteome</keyword>
<gene>
    <name evidence="10" type="ORF">GCM10011335_25210</name>
</gene>
<dbReference type="Gene3D" id="1.10.287.470">
    <property type="entry name" value="Helix hairpin bin"/>
    <property type="match status" value="1"/>
</dbReference>
<dbReference type="Gene3D" id="2.40.50.100">
    <property type="match status" value="1"/>
</dbReference>
<dbReference type="InterPro" id="IPR058626">
    <property type="entry name" value="MdtA-like_b-barrel"/>
</dbReference>
<comment type="similarity">
    <text evidence="2">Belongs to the membrane fusion protein (MFP) (TC 8.A.1) family.</text>
</comment>
<dbReference type="NCBIfam" id="TIGR01730">
    <property type="entry name" value="RND_mfp"/>
    <property type="match status" value="1"/>
</dbReference>
<organism evidence="10 11">
    <name type="scientific">Aureimonas glaciei</name>
    <dbReference type="NCBI Taxonomy" id="1776957"/>
    <lineage>
        <taxon>Bacteria</taxon>
        <taxon>Pseudomonadati</taxon>
        <taxon>Pseudomonadota</taxon>
        <taxon>Alphaproteobacteria</taxon>
        <taxon>Hyphomicrobiales</taxon>
        <taxon>Aurantimonadaceae</taxon>
        <taxon>Aureimonas</taxon>
    </lineage>
</organism>
<evidence type="ECO:0000259" key="6">
    <source>
        <dbReference type="Pfam" id="PF25876"/>
    </source>
</evidence>
<dbReference type="Proteomes" id="UP000613160">
    <property type="component" value="Unassembled WGS sequence"/>
</dbReference>
<evidence type="ECO:0000313" key="10">
    <source>
        <dbReference type="EMBL" id="GGD21239.1"/>
    </source>
</evidence>
<evidence type="ECO:0000259" key="9">
    <source>
        <dbReference type="Pfam" id="PF25967"/>
    </source>
</evidence>
<evidence type="ECO:0000313" key="11">
    <source>
        <dbReference type="Proteomes" id="UP000613160"/>
    </source>
</evidence>
<dbReference type="GO" id="GO:0046677">
    <property type="term" value="P:response to antibiotic"/>
    <property type="evidence" value="ECO:0007669"/>
    <property type="project" value="TreeGrafter"/>
</dbReference>
<dbReference type="Pfam" id="PF25876">
    <property type="entry name" value="HH_MFP_RND"/>
    <property type="match status" value="1"/>
</dbReference>
<evidence type="ECO:0000256" key="3">
    <source>
        <dbReference type="SAM" id="Coils"/>
    </source>
</evidence>
<dbReference type="Pfam" id="PF25944">
    <property type="entry name" value="Beta-barrel_RND"/>
    <property type="match status" value="1"/>
</dbReference>
<reference evidence="10" key="2">
    <citation type="submission" date="2020-09" db="EMBL/GenBank/DDBJ databases">
        <authorList>
            <person name="Sun Q."/>
            <person name="Zhou Y."/>
        </authorList>
    </citation>
    <scope>NUCLEOTIDE SEQUENCE</scope>
    <source>
        <strain evidence="10">CGMCC 1.15493</strain>
    </source>
</reference>
<feature type="compositionally biased region" description="Low complexity" evidence="4">
    <location>
        <begin position="377"/>
        <end position="422"/>
    </location>
</feature>
<dbReference type="GO" id="GO:0030313">
    <property type="term" value="C:cell envelope"/>
    <property type="evidence" value="ECO:0007669"/>
    <property type="project" value="UniProtKB-SubCell"/>
</dbReference>
<evidence type="ECO:0000259" key="7">
    <source>
        <dbReference type="Pfam" id="PF25917"/>
    </source>
</evidence>
<evidence type="ECO:0000256" key="2">
    <source>
        <dbReference type="ARBA" id="ARBA00009477"/>
    </source>
</evidence>
<dbReference type="InterPro" id="IPR006143">
    <property type="entry name" value="RND_pump_MFP"/>
</dbReference>
<comment type="subcellular location">
    <subcellularLocation>
        <location evidence="1">Cell envelope</location>
    </subcellularLocation>
</comment>
<feature type="domain" description="Multidrug resistance protein MdtA-like beta-barrel" evidence="8">
    <location>
        <begin position="216"/>
        <end position="300"/>
    </location>
</feature>
<feature type="region of interest" description="Disordered" evidence="4">
    <location>
        <begin position="368"/>
        <end position="434"/>
    </location>
</feature>
<dbReference type="Pfam" id="PF25917">
    <property type="entry name" value="BSH_RND"/>
    <property type="match status" value="1"/>
</dbReference>
<dbReference type="GO" id="GO:0022857">
    <property type="term" value="F:transmembrane transporter activity"/>
    <property type="evidence" value="ECO:0007669"/>
    <property type="project" value="InterPro"/>
</dbReference>
<dbReference type="InterPro" id="IPR058624">
    <property type="entry name" value="MdtA-like_HH"/>
</dbReference>
<comment type="caution">
    <text evidence="10">The sequence shown here is derived from an EMBL/GenBank/DDBJ whole genome shotgun (WGS) entry which is preliminary data.</text>
</comment>
<dbReference type="InterPro" id="IPR058627">
    <property type="entry name" value="MdtA-like_C"/>
</dbReference>
<dbReference type="AlphaFoldDB" id="A0A917DBF0"/>
<sequence>MLRFVLGLVMNSLGFSTLRAVLVLAALSPAAALAQAPGGAAPPPPAVTVETIATRALPITYEYAGRVAASREVEVRARVAGILLDRAFVEGARVAPNQVLFRIDPREFEAQVALAQAQLQQQQATLGQARRTEERQRALTSRGAASTATLDDATSSRELAEAQVAAAEANLETARLSLAYATVTAPVGGVTSLDQVPEGSLITVNALLTKISQLDPIYVNFSAADTEAIAMRKLIEDGAGNRNSLSVEVSFGDGSTYGQKGTIDFTASSIDTETGTILSRAVLPNPDVRLIPGQFVRVTVSGLEIEDAVTIPTVALMQGPQGPFVFTVNEENVVGVRPIKIGRELGDNILVTEGLKNGDRIVTEGVVKARPGSPVNPGGAAAPATAAAPAGGATAEAPAAPTEDAAATPAAPAQPAETTETGDAAKTPAGEAAQ</sequence>
<feature type="domain" description="Multidrug resistance protein MdtA-like alpha-helical hairpin" evidence="6">
    <location>
        <begin position="113"/>
        <end position="181"/>
    </location>
</feature>
<dbReference type="InterPro" id="IPR058625">
    <property type="entry name" value="MdtA-like_BSH"/>
</dbReference>
<feature type="coiled-coil region" evidence="3">
    <location>
        <begin position="112"/>
        <end position="177"/>
    </location>
</feature>
<reference evidence="10" key="1">
    <citation type="journal article" date="2014" name="Int. J. Syst. Evol. Microbiol.">
        <title>Complete genome sequence of Corynebacterium casei LMG S-19264T (=DSM 44701T), isolated from a smear-ripened cheese.</title>
        <authorList>
            <consortium name="US DOE Joint Genome Institute (JGI-PGF)"/>
            <person name="Walter F."/>
            <person name="Albersmeier A."/>
            <person name="Kalinowski J."/>
            <person name="Ruckert C."/>
        </authorList>
    </citation>
    <scope>NUCLEOTIDE SEQUENCE</scope>
    <source>
        <strain evidence="10">CGMCC 1.15493</strain>
    </source>
</reference>
<dbReference type="FunFam" id="2.40.420.20:FF:000001">
    <property type="entry name" value="Efflux RND transporter periplasmic adaptor subunit"/>
    <property type="match status" value="1"/>
</dbReference>
<dbReference type="Pfam" id="PF25967">
    <property type="entry name" value="RND-MFP_C"/>
    <property type="match status" value="1"/>
</dbReference>
<keyword evidence="5" id="KW-0732">Signal</keyword>
<evidence type="ECO:0000256" key="1">
    <source>
        <dbReference type="ARBA" id="ARBA00004196"/>
    </source>
</evidence>
<feature type="signal peptide" evidence="5">
    <location>
        <begin position="1"/>
        <end position="34"/>
    </location>
</feature>
<dbReference type="Gene3D" id="2.40.420.20">
    <property type="match status" value="1"/>
</dbReference>
<evidence type="ECO:0000256" key="5">
    <source>
        <dbReference type="SAM" id="SignalP"/>
    </source>
</evidence>
<evidence type="ECO:0000259" key="8">
    <source>
        <dbReference type="Pfam" id="PF25944"/>
    </source>
</evidence>
<dbReference type="Gene3D" id="2.40.30.170">
    <property type="match status" value="1"/>
</dbReference>
<feature type="chain" id="PRO_5037135269" evidence="5">
    <location>
        <begin position="35"/>
        <end position="434"/>
    </location>
</feature>
<protein>
    <submittedName>
        <fullName evidence="10">Hemolysin D</fullName>
    </submittedName>
</protein>
<feature type="domain" description="Multidrug resistance protein MdtA-like C-terminal permuted SH3" evidence="9">
    <location>
        <begin position="307"/>
        <end position="366"/>
    </location>
</feature>
<keyword evidence="3" id="KW-0175">Coiled coil</keyword>
<dbReference type="EMBL" id="BMJJ01000005">
    <property type="protein sequence ID" value="GGD21239.1"/>
    <property type="molecule type" value="Genomic_DNA"/>
</dbReference>
<dbReference type="GO" id="GO:0005886">
    <property type="term" value="C:plasma membrane"/>
    <property type="evidence" value="ECO:0007669"/>
    <property type="project" value="TreeGrafter"/>
</dbReference>